<feature type="transmembrane region" description="Helical" evidence="1">
    <location>
        <begin position="46"/>
        <end position="70"/>
    </location>
</feature>
<dbReference type="Proteomes" id="UP000032675">
    <property type="component" value="Unassembled WGS sequence"/>
</dbReference>
<keyword evidence="1" id="KW-1133">Transmembrane helix</keyword>
<dbReference type="InterPro" id="IPR005330">
    <property type="entry name" value="MHYT_dom"/>
</dbReference>
<sequence>MNNHIYELRVYNPFLLSGALIVCVLGAWITMRLVARVSETRGRQRVGWCFLIAMAGASFVWCTHFAAILAYHAGADVHLDPLLTFLSLLAMFVAMPFAVMAAVRLYGRGGCMLGGDHTRSWYRQHALHRHGGVPD</sequence>
<gene>
    <name evidence="3" type="ORF">Geu3261_0111_031</name>
</gene>
<organism evidence="3 4">
    <name type="scientific">Komagataeibacter europaeus NBRC 3261</name>
    <dbReference type="NCBI Taxonomy" id="1234669"/>
    <lineage>
        <taxon>Bacteria</taxon>
        <taxon>Pseudomonadati</taxon>
        <taxon>Pseudomonadota</taxon>
        <taxon>Alphaproteobacteria</taxon>
        <taxon>Acetobacterales</taxon>
        <taxon>Acetobacteraceae</taxon>
        <taxon>Komagataeibacter</taxon>
    </lineage>
</organism>
<keyword evidence="1" id="KW-0472">Membrane</keyword>
<reference evidence="3 4" key="1">
    <citation type="submission" date="2012-11" db="EMBL/GenBank/DDBJ databases">
        <title>Whole genome sequence of Gluconacetobacter europaeus NBRC3261.</title>
        <authorList>
            <person name="Azuma Y."/>
            <person name="Higashiura N."/>
            <person name="Hirakawa H."/>
            <person name="Matsushita K."/>
        </authorList>
    </citation>
    <scope>NUCLEOTIDE SEQUENCE [LARGE SCALE GENOMIC DNA]</scope>
    <source>
        <strain evidence="3 4">NBRC 3261</strain>
    </source>
</reference>
<dbReference type="Pfam" id="PF03707">
    <property type="entry name" value="MHYT"/>
    <property type="match status" value="1"/>
</dbReference>
<protein>
    <submittedName>
        <fullName evidence="3">Signaling protein</fullName>
    </submittedName>
</protein>
<proteinExistence type="predicted"/>
<evidence type="ECO:0000313" key="4">
    <source>
        <dbReference type="Proteomes" id="UP000032675"/>
    </source>
</evidence>
<evidence type="ECO:0000313" key="3">
    <source>
        <dbReference type="EMBL" id="GAN96833.1"/>
    </source>
</evidence>
<dbReference type="AlphaFoldDB" id="A0A0D6Q0L8"/>
<feature type="transmembrane region" description="Helical" evidence="1">
    <location>
        <begin position="82"/>
        <end position="103"/>
    </location>
</feature>
<keyword evidence="1" id="KW-0812">Transmembrane</keyword>
<evidence type="ECO:0000259" key="2">
    <source>
        <dbReference type="PROSITE" id="PS50924"/>
    </source>
</evidence>
<dbReference type="RefSeq" id="WP_231289852.1">
    <property type="nucleotide sequence ID" value="NZ_BANI01000097.1"/>
</dbReference>
<dbReference type="EMBL" id="BANI01000097">
    <property type="protein sequence ID" value="GAN96833.1"/>
    <property type="molecule type" value="Genomic_DNA"/>
</dbReference>
<dbReference type="GO" id="GO:0016020">
    <property type="term" value="C:membrane"/>
    <property type="evidence" value="ECO:0007669"/>
    <property type="project" value="UniProtKB-UniRule"/>
</dbReference>
<name>A0A0D6Q0L8_KOMEU</name>
<comment type="caution">
    <text evidence="3">The sequence shown here is derived from an EMBL/GenBank/DDBJ whole genome shotgun (WGS) entry which is preliminary data.</text>
</comment>
<dbReference type="PROSITE" id="PS50924">
    <property type="entry name" value="MHYT"/>
    <property type="match status" value="1"/>
</dbReference>
<feature type="domain" description="MHYT" evidence="2">
    <location>
        <begin position="11"/>
        <end position="135"/>
    </location>
</feature>
<comment type="caution">
    <text evidence="1">Lacks conserved residue(s) required for the propagation of feature annotation.</text>
</comment>
<feature type="transmembrane region" description="Helical" evidence="1">
    <location>
        <begin position="14"/>
        <end position="34"/>
    </location>
</feature>
<accession>A0A0D6Q0L8</accession>
<evidence type="ECO:0000256" key="1">
    <source>
        <dbReference type="PROSITE-ProRule" id="PRU00244"/>
    </source>
</evidence>